<comment type="similarity">
    <text evidence="3 10">Belongs to the glycosyl hydrolase 72 family.</text>
</comment>
<keyword evidence="8" id="KW-0325">Glycoprotein</keyword>
<keyword evidence="10" id="KW-0808">Transferase</keyword>
<dbReference type="Proteomes" id="UP001153365">
    <property type="component" value="Unassembled WGS sequence"/>
</dbReference>
<dbReference type="GO" id="GO:0071970">
    <property type="term" value="P:fungal-type cell wall (1-&gt;3)-beta-D-glucan biosynthetic process"/>
    <property type="evidence" value="ECO:0007669"/>
    <property type="project" value="TreeGrafter"/>
</dbReference>
<evidence type="ECO:0000256" key="3">
    <source>
        <dbReference type="ARBA" id="ARBA00007528"/>
    </source>
</evidence>
<keyword evidence="4 10" id="KW-0336">GPI-anchor</keyword>
<dbReference type="PANTHER" id="PTHR31468">
    <property type="entry name" value="1,3-BETA-GLUCANOSYLTRANSFERASE GAS1"/>
    <property type="match status" value="1"/>
</dbReference>
<dbReference type="GO" id="GO:0098552">
    <property type="term" value="C:side of membrane"/>
    <property type="evidence" value="ECO:0007669"/>
    <property type="project" value="UniProtKB-KW"/>
</dbReference>
<dbReference type="SUPFAM" id="SSF51445">
    <property type="entry name" value="(Trans)glycosidases"/>
    <property type="match status" value="1"/>
</dbReference>
<proteinExistence type="inferred from homology"/>
<comment type="subcellular location">
    <subcellularLocation>
        <location evidence="1">Cell envelope</location>
    </subcellularLocation>
    <subcellularLocation>
        <location evidence="10">Cell membrane</location>
        <topology evidence="10">Lipid-anchor</topology>
        <topology evidence="10">GPI-anchor</topology>
    </subcellularLocation>
    <subcellularLocation>
        <location evidence="2">Membrane</location>
        <topology evidence="2">Lipid-anchor</topology>
        <topology evidence="2">GPI-anchor</topology>
    </subcellularLocation>
</comment>
<evidence type="ECO:0000256" key="4">
    <source>
        <dbReference type="ARBA" id="ARBA00022622"/>
    </source>
</evidence>
<dbReference type="InterPro" id="IPR017853">
    <property type="entry name" value="GH"/>
</dbReference>
<dbReference type="AlphaFoldDB" id="A0AAV0B9G5"/>
<evidence type="ECO:0000256" key="8">
    <source>
        <dbReference type="ARBA" id="ARBA00023180"/>
    </source>
</evidence>
<protein>
    <recommendedName>
        <fullName evidence="10">1,3-beta-glucanosyltransferase</fullName>
        <ecNumber evidence="10">2.4.1.-</ecNumber>
    </recommendedName>
</protein>
<evidence type="ECO:0000256" key="2">
    <source>
        <dbReference type="ARBA" id="ARBA00004589"/>
    </source>
</evidence>
<dbReference type="Pfam" id="PF07983">
    <property type="entry name" value="X8"/>
    <property type="match status" value="1"/>
</dbReference>
<reference evidence="13" key="1">
    <citation type="submission" date="2022-06" db="EMBL/GenBank/DDBJ databases">
        <authorList>
            <consortium name="SYNGENTA / RWTH Aachen University"/>
        </authorList>
    </citation>
    <scope>NUCLEOTIDE SEQUENCE</scope>
</reference>
<organism evidence="13 14">
    <name type="scientific">Phakopsora pachyrhizi</name>
    <name type="common">Asian soybean rust disease fungus</name>
    <dbReference type="NCBI Taxonomy" id="170000"/>
    <lineage>
        <taxon>Eukaryota</taxon>
        <taxon>Fungi</taxon>
        <taxon>Dikarya</taxon>
        <taxon>Basidiomycota</taxon>
        <taxon>Pucciniomycotina</taxon>
        <taxon>Pucciniomycetes</taxon>
        <taxon>Pucciniales</taxon>
        <taxon>Phakopsoraceae</taxon>
        <taxon>Phakopsora</taxon>
    </lineage>
</organism>
<dbReference type="Pfam" id="PF03198">
    <property type="entry name" value="Glyco_hydro_72"/>
    <property type="match status" value="1"/>
</dbReference>
<evidence type="ECO:0000256" key="9">
    <source>
        <dbReference type="ARBA" id="ARBA00023288"/>
    </source>
</evidence>
<evidence type="ECO:0000256" key="10">
    <source>
        <dbReference type="RuleBase" id="RU361209"/>
    </source>
</evidence>
<keyword evidence="5" id="KW-0732">Signal</keyword>
<feature type="domain" description="X8" evidence="12">
    <location>
        <begin position="273"/>
        <end position="380"/>
    </location>
</feature>
<dbReference type="EMBL" id="CALTRL010004502">
    <property type="protein sequence ID" value="CAH7683157.1"/>
    <property type="molecule type" value="Genomic_DNA"/>
</dbReference>
<keyword evidence="7" id="KW-1015">Disulfide bond</keyword>
<dbReference type="InterPro" id="IPR004886">
    <property type="entry name" value="Glucanosyltransferase"/>
</dbReference>
<keyword evidence="14" id="KW-1185">Reference proteome</keyword>
<evidence type="ECO:0000256" key="7">
    <source>
        <dbReference type="ARBA" id="ARBA00023157"/>
    </source>
</evidence>
<dbReference type="SMART" id="SM00768">
    <property type="entry name" value="X8"/>
    <property type="match status" value="1"/>
</dbReference>
<dbReference type="Gene3D" id="3.20.20.80">
    <property type="entry name" value="Glycosidases"/>
    <property type="match status" value="1"/>
</dbReference>
<dbReference type="PANTHER" id="PTHR31468:SF2">
    <property type="entry name" value="1,3-BETA-GLUCANOSYLTRANSFERASE GAS1"/>
    <property type="match status" value="1"/>
</dbReference>
<evidence type="ECO:0000313" key="14">
    <source>
        <dbReference type="Proteomes" id="UP001153365"/>
    </source>
</evidence>
<dbReference type="InterPro" id="IPR012946">
    <property type="entry name" value="X8"/>
</dbReference>
<evidence type="ECO:0000256" key="1">
    <source>
        <dbReference type="ARBA" id="ARBA00004196"/>
    </source>
</evidence>
<evidence type="ECO:0000256" key="5">
    <source>
        <dbReference type="ARBA" id="ARBA00022729"/>
    </source>
</evidence>
<dbReference type="EC" id="2.4.1.-" evidence="10"/>
<accession>A0AAV0B9G5</accession>
<evidence type="ECO:0000256" key="6">
    <source>
        <dbReference type="ARBA" id="ARBA00023136"/>
    </source>
</evidence>
<sequence>MKISWEYHVCLLSTLFNLNSIVTNTLRISRVNKYLYDSKGDRFYIKAGIYVIADISLPNEGSINQNAPSWDVSLLSKYITQIDSLRRFPNLLAFNIGNEIITNEVGFFSIKNCKRCQRYLKAVKSSALVAYASIDGAKLPAFLAQYVSCDVVEEGLDLFGLNNYRWCGNSDFKSAYEEVHQQFKDLQIAAYFSEFGCIDVKPRVWTEVNAIFSEPMSDTWSGGSAFSYFPTSEGYGHIKNPCFAGSPNSFTMPIILPPEPNVDACNCVEEKAFSCQVRPDASPAVMDELLGVSCSILSEPAKLGATKTCNSLASNPAKGTYGILSACNLVTKLNYAMTLNYLNKDFNKQACDFGGNATVKDSGPIKSSGEVDEIAQKCFLTFAENGLARNNQFYGRGAKVATINGTDLQNSITGTSKRSSKSHSSKDSVNLG</sequence>
<keyword evidence="6 10" id="KW-0472">Membrane</keyword>
<keyword evidence="9 10" id="KW-0449">Lipoprotein</keyword>
<evidence type="ECO:0000313" key="13">
    <source>
        <dbReference type="EMBL" id="CAH7683157.1"/>
    </source>
</evidence>
<evidence type="ECO:0000259" key="12">
    <source>
        <dbReference type="SMART" id="SM00768"/>
    </source>
</evidence>
<dbReference type="Gene3D" id="1.20.58.1040">
    <property type="match status" value="1"/>
</dbReference>
<feature type="region of interest" description="Disordered" evidence="11">
    <location>
        <begin position="411"/>
        <end position="432"/>
    </location>
</feature>
<name>A0AAV0B9G5_PHAPC</name>
<evidence type="ECO:0000256" key="11">
    <source>
        <dbReference type="SAM" id="MobiDB-lite"/>
    </source>
</evidence>
<dbReference type="GO" id="GO:0005886">
    <property type="term" value="C:plasma membrane"/>
    <property type="evidence" value="ECO:0007669"/>
    <property type="project" value="UniProtKB-SubCell"/>
</dbReference>
<gene>
    <name evidence="13" type="ORF">PPACK8108_LOCUS16514</name>
</gene>
<dbReference type="GO" id="GO:0031505">
    <property type="term" value="P:fungal-type cell wall organization"/>
    <property type="evidence" value="ECO:0007669"/>
    <property type="project" value="TreeGrafter"/>
</dbReference>
<dbReference type="GO" id="GO:0042124">
    <property type="term" value="F:1,3-beta-glucanosyltransferase activity"/>
    <property type="evidence" value="ECO:0007669"/>
    <property type="project" value="TreeGrafter"/>
</dbReference>
<comment type="function">
    <text evidence="10">Splits internally a 1,3-beta-glucan molecule and transfers the newly generated reducing end (the donor) to the non-reducing end of another 1,3-beta-glucan molecule (the acceptor) forming a 1,3-beta linkage, resulting in the elongation of 1,3-beta-glucan chains in the cell wall.</text>
</comment>
<comment type="caution">
    <text evidence="13">The sequence shown here is derived from an EMBL/GenBank/DDBJ whole genome shotgun (WGS) entry which is preliminary data.</text>
</comment>